<dbReference type="Proteomes" id="UP000284835">
    <property type="component" value="Unassembled WGS sequence"/>
</dbReference>
<dbReference type="Proteomes" id="UP001197741">
    <property type="component" value="Unassembled WGS sequence"/>
</dbReference>
<evidence type="ECO:0000313" key="4">
    <source>
        <dbReference type="EMBL" id="MCB6939003.1"/>
    </source>
</evidence>
<evidence type="ECO:0000313" key="10">
    <source>
        <dbReference type="EMBL" id="RGN25490.1"/>
    </source>
</evidence>
<dbReference type="Proteomes" id="UP000324325">
    <property type="component" value="Unassembled WGS sequence"/>
</dbReference>
<evidence type="ECO:0000313" key="24">
    <source>
        <dbReference type="Proteomes" id="UP000286341"/>
    </source>
</evidence>
<dbReference type="Proteomes" id="UP000095384">
    <property type="component" value="Unassembled WGS sequence"/>
</dbReference>
<dbReference type="Pfam" id="PF09512">
    <property type="entry name" value="ThiW"/>
    <property type="match status" value="1"/>
</dbReference>
<evidence type="ECO:0000313" key="8">
    <source>
        <dbReference type="EMBL" id="NSC28574.1"/>
    </source>
</evidence>
<feature type="transmembrane region" description="Helical" evidence="1">
    <location>
        <begin position="51"/>
        <end position="72"/>
    </location>
</feature>
<feature type="transmembrane region" description="Helical" evidence="1">
    <location>
        <begin position="78"/>
        <end position="98"/>
    </location>
</feature>
<keyword evidence="1" id="KW-0472">Membrane</keyword>
<feature type="transmembrane region" description="Helical" evidence="1">
    <location>
        <begin position="139"/>
        <end position="163"/>
    </location>
</feature>
<reference evidence="6" key="7">
    <citation type="submission" date="2021-10" db="EMBL/GenBank/DDBJ databases">
        <title>Collection of gut derived symbiotic bacterial strains cultured from healthy donors.</title>
        <authorList>
            <person name="Lin H."/>
            <person name="Littmann E."/>
            <person name="Claire K."/>
            <person name="Pamer E."/>
        </authorList>
    </citation>
    <scope>NUCLEOTIDE SEQUENCE</scope>
    <source>
        <strain evidence="6">MSK.22.92</strain>
    </source>
</reference>
<proteinExistence type="predicted"/>
<reference evidence="8" key="5">
    <citation type="journal article" date="2020" name="Cell Host Microbe">
        <title>Functional and Genomic Variation between Human-Derived Isolates of Lachnospiraceae Reveals Inter- and Intra-Species Diversity.</title>
        <authorList>
            <person name="Sorbara M.T."/>
            <person name="Littmann E.R."/>
            <person name="Fontana E."/>
            <person name="Moody T.U."/>
            <person name="Kohout C.E."/>
            <person name="Gjonbalaj M."/>
            <person name="Eaton V."/>
            <person name="Seok R."/>
            <person name="Leiner I.M."/>
            <person name="Pamer E.G."/>
        </authorList>
    </citation>
    <scope>NUCLEOTIDE SEQUENCE</scope>
    <source>
        <strain evidence="8">MSK.17.79</strain>
    </source>
</reference>
<evidence type="ECO:0000313" key="5">
    <source>
        <dbReference type="EMBL" id="MCB6959812.1"/>
    </source>
</evidence>
<evidence type="ECO:0000313" key="18">
    <source>
        <dbReference type="Proteomes" id="UP000095673"/>
    </source>
</evidence>
<evidence type="ECO:0000313" key="2">
    <source>
        <dbReference type="EMBL" id="CUN12989.1"/>
    </source>
</evidence>
<dbReference type="OMA" id="WFVYTPR"/>
<dbReference type="NCBIfam" id="TIGR02359">
    <property type="entry name" value="thiW"/>
    <property type="match status" value="1"/>
</dbReference>
<dbReference type="EMBL" id="QSUG01000002">
    <property type="protein sequence ID" value="RGN25490.1"/>
    <property type="molecule type" value="Genomic_DNA"/>
</dbReference>
<dbReference type="Proteomes" id="UP000266698">
    <property type="component" value="Unassembled WGS sequence"/>
</dbReference>
<dbReference type="InterPro" id="IPR012652">
    <property type="entry name" value="ThiW"/>
</dbReference>
<dbReference type="EMBL" id="QSFB01000040">
    <property type="protein sequence ID" value="RHA08601.1"/>
    <property type="molecule type" value="Genomic_DNA"/>
</dbReference>
<dbReference type="Proteomes" id="UP000286581">
    <property type="component" value="Unassembled WGS sequence"/>
</dbReference>
<dbReference type="EMBL" id="JAJCJQ010000002">
    <property type="protein sequence ID" value="MCB6959812.1"/>
    <property type="molecule type" value="Genomic_DNA"/>
</dbReference>
<gene>
    <name evidence="4" type="primary">thiW</name>
    <name evidence="15" type="ORF">DW001_07455</name>
    <name evidence="14" type="ORF">DW703_15845</name>
    <name evidence="13" type="ORF">DW775_01300</name>
    <name evidence="12" type="ORF">DW948_15300</name>
    <name evidence="11" type="ORF">DWV78_02855</name>
    <name evidence="10" type="ORF">DXB72_03040</name>
    <name evidence="9" type="ORF">DXB99_04975</name>
    <name evidence="3" type="ORF">ERS852417_01386</name>
    <name evidence="2" type="ORF">ERS852580_02130</name>
    <name evidence="16" type="ORF">FYL37_11260</name>
    <name evidence="8" type="ORF">G4319_14850</name>
    <name evidence="4" type="ORF">LIZ56_11390</name>
    <name evidence="5" type="ORF">LIZ82_02715</name>
    <name evidence="6" type="ORF">LK487_15920</name>
    <name evidence="7" type="ORF">PNE45_00820</name>
</gene>
<dbReference type="OrthoDB" id="5516776at2"/>
<evidence type="ECO:0000313" key="17">
    <source>
        <dbReference type="Proteomes" id="UP000095384"/>
    </source>
</evidence>
<sequence length="177" mass="18470">MESKKNTKKRTLSIRKIAMAGVLVAVAVAGSLISFPVAGSKCAPVQHMVNICAAVFLGPAWGVGVAFCASIIRNLTGLGSLMAFPGSMVGALCCGLMYRFSKKIIPTCIAEALGTGILGGLAAYPLAKYVMLIQPEGMFIYIVPFLISTVAGSIVAAIVMLILKKNGALTVFKENLE</sequence>
<reference evidence="8" key="6">
    <citation type="submission" date="2020-02" db="EMBL/GenBank/DDBJ databases">
        <authorList>
            <person name="Littmann E."/>
            <person name="Sorbara M."/>
        </authorList>
    </citation>
    <scope>NUCLEOTIDE SEQUENCE</scope>
    <source>
        <strain evidence="8">MSK.17.79</strain>
    </source>
</reference>
<dbReference type="EMBL" id="VSTG01000015">
    <property type="protein sequence ID" value="TYL56919.1"/>
    <property type="molecule type" value="Genomic_DNA"/>
</dbReference>
<dbReference type="Proteomes" id="UP000283501">
    <property type="component" value="Unassembled WGS sequence"/>
</dbReference>
<dbReference type="Proteomes" id="UP001193670">
    <property type="component" value="Unassembled WGS sequence"/>
</dbReference>
<dbReference type="Proteomes" id="UP000260758">
    <property type="component" value="Unassembled WGS sequence"/>
</dbReference>
<dbReference type="Proteomes" id="UP001197847">
    <property type="component" value="Unassembled WGS sequence"/>
</dbReference>
<dbReference type="AlphaFoldDB" id="A0A173UDR4"/>
<evidence type="ECO:0000256" key="1">
    <source>
        <dbReference type="SAM" id="Phobius"/>
    </source>
</evidence>
<dbReference type="Proteomes" id="UP000095673">
    <property type="component" value="Unassembled WGS sequence"/>
</dbReference>
<dbReference type="EMBL" id="QSKY01000039">
    <property type="protein sequence ID" value="RHE99237.1"/>
    <property type="molecule type" value="Genomic_DNA"/>
</dbReference>
<dbReference type="EMBL" id="JAAILW010000051">
    <property type="protein sequence ID" value="NSC28574.1"/>
    <property type="molecule type" value="Genomic_DNA"/>
</dbReference>
<dbReference type="EMBL" id="CYYW01000007">
    <property type="protein sequence ID" value="CUN99434.1"/>
    <property type="molecule type" value="Genomic_DNA"/>
</dbReference>
<keyword evidence="1" id="KW-0812">Transmembrane</keyword>
<reference evidence="16 26" key="3">
    <citation type="submission" date="2019-08" db="EMBL/GenBank/DDBJ databases">
        <authorList>
            <person name="Duncan S."/>
            <person name="Walker A."/>
        </authorList>
    </citation>
    <scope>NUCLEOTIDE SEQUENCE [LARGE SCALE GENOMIC DNA]</scope>
    <source>
        <strain evidence="16 26">L2-21</strain>
    </source>
</reference>
<evidence type="ECO:0000313" key="25">
    <source>
        <dbReference type="Proteomes" id="UP000286581"/>
    </source>
</evidence>
<dbReference type="EMBL" id="QSAE01000005">
    <property type="protein sequence ID" value="RGW40988.1"/>
    <property type="molecule type" value="Genomic_DNA"/>
</dbReference>
<dbReference type="Proteomes" id="UP000260970">
    <property type="component" value="Unassembled WGS sequence"/>
</dbReference>
<evidence type="ECO:0000313" key="6">
    <source>
        <dbReference type="EMBL" id="MCC2748490.1"/>
    </source>
</evidence>
<dbReference type="Gene3D" id="1.10.1760.20">
    <property type="match status" value="1"/>
</dbReference>
<evidence type="ECO:0000313" key="3">
    <source>
        <dbReference type="EMBL" id="CUN99434.1"/>
    </source>
</evidence>
<reference evidence="4" key="8">
    <citation type="submission" date="2021-10" db="EMBL/GenBank/DDBJ databases">
        <title>Collection of gut derived symbiotic bacterial strains cultured from healthy donors.</title>
        <authorList>
            <person name="Lin H."/>
            <person name="Littmann E."/>
            <person name="Kohout C."/>
            <person name="Pamer E.G."/>
        </authorList>
    </citation>
    <scope>NUCLEOTIDE SEQUENCE</scope>
    <source>
        <strain evidence="5">DFI.7.28A</strain>
        <strain evidence="4">DFI.9.42</strain>
    </source>
</reference>
<keyword evidence="1" id="KW-1133">Transmembrane helix</keyword>
<dbReference type="EMBL" id="QSJS01000001">
    <property type="protein sequence ID" value="RHD98321.1"/>
    <property type="molecule type" value="Genomic_DNA"/>
</dbReference>
<evidence type="ECO:0000313" key="7">
    <source>
        <dbReference type="EMBL" id="MDB8016575.1"/>
    </source>
</evidence>
<dbReference type="EMBL" id="JAQLYE010000001">
    <property type="protein sequence ID" value="MDB8016575.1"/>
    <property type="molecule type" value="Genomic_DNA"/>
</dbReference>
<dbReference type="EMBL" id="JAJCJK010000017">
    <property type="protein sequence ID" value="MCB6939003.1"/>
    <property type="molecule type" value="Genomic_DNA"/>
</dbReference>
<protein>
    <submittedName>
        <fullName evidence="4">Energy coupling factor transporter S component ThiW</fullName>
    </submittedName>
    <submittedName>
        <fullName evidence="2">Predicted membrane protein</fullName>
    </submittedName>
</protein>
<dbReference type="GeneID" id="86989270"/>
<evidence type="ECO:0000313" key="12">
    <source>
        <dbReference type="EMBL" id="RHA08601.1"/>
    </source>
</evidence>
<evidence type="ECO:0000313" key="22">
    <source>
        <dbReference type="Proteomes" id="UP000283501"/>
    </source>
</evidence>
<dbReference type="Proteomes" id="UP000286341">
    <property type="component" value="Unassembled WGS sequence"/>
</dbReference>
<reference evidence="17 18" key="1">
    <citation type="submission" date="2015-09" db="EMBL/GenBank/DDBJ databases">
        <authorList>
            <consortium name="Pathogen Informatics"/>
        </authorList>
    </citation>
    <scope>NUCLEOTIDE SEQUENCE [LARGE SCALE GENOMIC DNA]</scope>
    <source>
        <strain evidence="3 17">2789STDY5608860</strain>
        <strain evidence="2 18">2789STDY5834968</strain>
    </source>
</reference>
<evidence type="ECO:0000313" key="9">
    <source>
        <dbReference type="EMBL" id="RGM73001.1"/>
    </source>
</evidence>
<dbReference type="EMBL" id="QRPB01000007">
    <property type="protein sequence ID" value="RHL79580.1"/>
    <property type="molecule type" value="Genomic_DNA"/>
</dbReference>
<accession>A0A173UDR4</accession>
<reference evidence="16 26" key="4">
    <citation type="submission" date="2019-09" db="EMBL/GenBank/DDBJ databases">
        <title>Strain-level analysis of Eubacterium rectale using genomes from metagenomes.</title>
        <authorList>
            <person name="Karcher N."/>
            <person name="Segata N."/>
        </authorList>
    </citation>
    <scope>NUCLEOTIDE SEQUENCE [LARGE SCALE GENOMIC DNA]</scope>
    <source>
        <strain evidence="16 26">L2-21</strain>
    </source>
</reference>
<reference evidence="19 20" key="2">
    <citation type="submission" date="2018-08" db="EMBL/GenBank/DDBJ databases">
        <title>A genome reference for cultivated species of the human gut microbiota.</title>
        <authorList>
            <person name="Zou Y."/>
            <person name="Xue W."/>
            <person name="Luo G."/>
        </authorList>
    </citation>
    <scope>NUCLEOTIDE SEQUENCE [LARGE SCALE GENOMIC DNA]</scope>
    <source>
        <strain evidence="11 25">AF12-8</strain>
        <strain evidence="15 21">AF36-2BH</strain>
        <strain evidence="14 22">AM26-2LB</strain>
        <strain evidence="13 23">AM30-13AC</strain>
        <strain evidence="12 24">AM44-1AT</strain>
        <strain evidence="10 20">OM05-6AA</strain>
        <strain evidence="9 19">OM07-13</strain>
    </source>
</reference>
<evidence type="ECO:0000313" key="23">
    <source>
        <dbReference type="Proteomes" id="UP000284835"/>
    </source>
</evidence>
<feature type="transmembrane region" description="Helical" evidence="1">
    <location>
        <begin position="105"/>
        <end position="127"/>
    </location>
</feature>
<dbReference type="EMBL" id="QSTP01000003">
    <property type="protein sequence ID" value="RGM73001.1"/>
    <property type="molecule type" value="Genomic_DNA"/>
</dbReference>
<evidence type="ECO:0000313" key="26">
    <source>
        <dbReference type="Proteomes" id="UP000324325"/>
    </source>
</evidence>
<feature type="transmembrane region" description="Helical" evidence="1">
    <location>
        <begin position="17"/>
        <end position="39"/>
    </location>
</feature>
<dbReference type="Proteomes" id="UP001197684">
    <property type="component" value="Unassembled WGS sequence"/>
</dbReference>
<dbReference type="RefSeq" id="WP_012743350.1">
    <property type="nucleotide sequence ID" value="NZ_CP092643.1"/>
</dbReference>
<organism evidence="2 18">
    <name type="scientific">Agathobacter rectalis</name>
    <dbReference type="NCBI Taxonomy" id="39491"/>
    <lineage>
        <taxon>Bacteria</taxon>
        <taxon>Bacillati</taxon>
        <taxon>Bacillota</taxon>
        <taxon>Clostridia</taxon>
        <taxon>Lachnospirales</taxon>
        <taxon>Lachnospiraceae</taxon>
        <taxon>Agathobacter</taxon>
    </lineage>
</organism>
<evidence type="ECO:0000313" key="13">
    <source>
        <dbReference type="EMBL" id="RHD98321.1"/>
    </source>
</evidence>
<dbReference type="PIRSF" id="PIRSF024534">
    <property type="entry name" value="ThiW"/>
    <property type="match status" value="1"/>
</dbReference>
<evidence type="ECO:0000313" key="14">
    <source>
        <dbReference type="EMBL" id="RHE99237.1"/>
    </source>
</evidence>
<name>A0A173UDR4_9FIRM</name>
<evidence type="ECO:0000313" key="11">
    <source>
        <dbReference type="EMBL" id="RGW40988.1"/>
    </source>
</evidence>
<evidence type="ECO:0000313" key="16">
    <source>
        <dbReference type="EMBL" id="TYL56919.1"/>
    </source>
</evidence>
<evidence type="ECO:0000313" key="20">
    <source>
        <dbReference type="Proteomes" id="UP000260970"/>
    </source>
</evidence>
<reference evidence="7" key="9">
    <citation type="submission" date="2023-01" db="EMBL/GenBank/DDBJ databases">
        <title>Human gut microbiome strain richness.</title>
        <authorList>
            <person name="Chen-Liaw A."/>
        </authorList>
    </citation>
    <scope>NUCLEOTIDE SEQUENCE</scope>
    <source>
        <strain evidence="7">1001283st1_D2_1001283B150209_150212</strain>
    </source>
</reference>
<evidence type="ECO:0000313" key="19">
    <source>
        <dbReference type="Proteomes" id="UP000260758"/>
    </source>
</evidence>
<evidence type="ECO:0000313" key="15">
    <source>
        <dbReference type="EMBL" id="RHL79580.1"/>
    </source>
</evidence>
<dbReference type="Proteomes" id="UP001212823">
    <property type="component" value="Unassembled WGS sequence"/>
</dbReference>
<dbReference type="EMBL" id="CYXM01000009">
    <property type="protein sequence ID" value="CUN12989.1"/>
    <property type="molecule type" value="Genomic_DNA"/>
</dbReference>
<evidence type="ECO:0000313" key="21">
    <source>
        <dbReference type="Proteomes" id="UP000266698"/>
    </source>
</evidence>
<dbReference type="EMBL" id="JAJFBX010000037">
    <property type="protein sequence ID" value="MCC2748490.1"/>
    <property type="molecule type" value="Genomic_DNA"/>
</dbReference>